<protein>
    <submittedName>
        <fullName evidence="2">Uncharacterized protein</fullName>
    </submittedName>
</protein>
<keyword evidence="3" id="KW-1185">Reference proteome</keyword>
<organism evidence="2 3">
    <name type="scientific">Methylorubrum rhodesianum</name>
    <dbReference type="NCBI Taxonomy" id="29427"/>
    <lineage>
        <taxon>Bacteria</taxon>
        <taxon>Pseudomonadati</taxon>
        <taxon>Pseudomonadota</taxon>
        <taxon>Alphaproteobacteria</taxon>
        <taxon>Hyphomicrobiales</taxon>
        <taxon>Methylobacteriaceae</taxon>
        <taxon>Methylorubrum</taxon>
    </lineage>
</organism>
<evidence type="ECO:0000256" key="1">
    <source>
        <dbReference type="SAM" id="MobiDB-lite"/>
    </source>
</evidence>
<dbReference type="RefSeq" id="WP_345971665.1">
    <property type="nucleotide sequence ID" value="NZ_JAQYXL010000001.1"/>
</dbReference>
<gene>
    <name evidence="2" type="ORF">PUR21_21840</name>
</gene>
<evidence type="ECO:0000313" key="3">
    <source>
        <dbReference type="Proteomes" id="UP001404845"/>
    </source>
</evidence>
<accession>A0ABU9ZFV6</accession>
<dbReference type="Proteomes" id="UP001404845">
    <property type="component" value="Unassembled WGS sequence"/>
</dbReference>
<feature type="region of interest" description="Disordered" evidence="1">
    <location>
        <begin position="119"/>
        <end position="148"/>
    </location>
</feature>
<reference evidence="2 3" key="1">
    <citation type="journal article" date="2023" name="PLoS ONE">
        <title>Complete genome assembly of Hawai'i environmental nontuberculous mycobacteria reveals unexpected co-isolation with methylobacteria.</title>
        <authorList>
            <person name="Hendrix J."/>
            <person name="Epperson L.E."/>
            <person name="Tong E.I."/>
            <person name="Chan Y.L."/>
            <person name="Hasan N.A."/>
            <person name="Dawrs S.N."/>
            <person name="Norton G.J."/>
            <person name="Virdi R."/>
            <person name="Crooks J.L."/>
            <person name="Chan E.D."/>
            <person name="Honda J.R."/>
            <person name="Strong M."/>
        </authorList>
    </citation>
    <scope>NUCLEOTIDE SEQUENCE [LARGE SCALE GENOMIC DNA]</scope>
    <source>
        <strain evidence="2 3">NJH_HI01</strain>
    </source>
</reference>
<name>A0ABU9ZFV6_9HYPH</name>
<comment type="caution">
    <text evidence="2">The sequence shown here is derived from an EMBL/GenBank/DDBJ whole genome shotgun (WGS) entry which is preliminary data.</text>
</comment>
<evidence type="ECO:0000313" key="2">
    <source>
        <dbReference type="EMBL" id="MEN3230249.1"/>
    </source>
</evidence>
<sequence>MRSTSARILKGLHEGFVLQVFVDRGGRDPDTYRLMTWQVDEVEGEPYLRTERVAESHRRGFSHAAADDLGMDGLIAWVPNTGTNALHALTPAGLAEAQALYGPIVAKVLVKHEAGAELVSPNPDGAAAVPAGTMDVPDFTESDAAPSP</sequence>
<proteinExistence type="predicted"/>
<dbReference type="EMBL" id="JAQYXL010000001">
    <property type="protein sequence ID" value="MEN3230249.1"/>
    <property type="molecule type" value="Genomic_DNA"/>
</dbReference>